<evidence type="ECO:0000256" key="4">
    <source>
        <dbReference type="SAM" id="SignalP"/>
    </source>
</evidence>
<dbReference type="GO" id="GO:0008083">
    <property type="term" value="F:growth factor activity"/>
    <property type="evidence" value="ECO:0007669"/>
    <property type="project" value="TreeGrafter"/>
</dbReference>
<keyword evidence="7" id="KW-1185">Reference proteome</keyword>
<dbReference type="PANTHER" id="PTHR23199:SF12">
    <property type="entry name" value="NEUROTROPHIN 1-RELATED"/>
    <property type="match status" value="1"/>
</dbReference>
<dbReference type="FunFam" id="2.10.90.10:FF:000056">
    <property type="entry name" value="Protein spaetzle"/>
    <property type="match status" value="1"/>
</dbReference>
<reference evidence="6 7" key="1">
    <citation type="journal article" date="2017" name="Curr. Biol.">
        <title>The Evolution of Venom by Co-option of Single-Copy Genes.</title>
        <authorList>
            <person name="Martinson E.O."/>
            <person name="Mrinalini"/>
            <person name="Kelkar Y.D."/>
            <person name="Chang C.H."/>
            <person name="Werren J.H."/>
        </authorList>
    </citation>
    <scope>NUCLEOTIDE SEQUENCE [LARGE SCALE GENOMIC DNA]</scope>
    <source>
        <strain evidence="6 7">Alberta</strain>
        <tissue evidence="6">Whole body</tissue>
    </source>
</reference>
<dbReference type="GO" id="GO:0005615">
    <property type="term" value="C:extracellular space"/>
    <property type="evidence" value="ECO:0007669"/>
    <property type="project" value="UniProtKB-ARBA"/>
</dbReference>
<dbReference type="STRING" id="543379.A0A232EEN3"/>
<feature type="signal peptide" evidence="4">
    <location>
        <begin position="1"/>
        <end position="19"/>
    </location>
</feature>
<dbReference type="GO" id="GO:0021556">
    <property type="term" value="P:central nervous system formation"/>
    <property type="evidence" value="ECO:0007669"/>
    <property type="project" value="TreeGrafter"/>
</dbReference>
<evidence type="ECO:0000313" key="7">
    <source>
        <dbReference type="Proteomes" id="UP000215335"/>
    </source>
</evidence>
<accession>A0A232EEN3</accession>
<gene>
    <name evidence="6" type="ORF">TSAR_010261</name>
</gene>
<dbReference type="InterPro" id="IPR029034">
    <property type="entry name" value="Cystine-knot_cytokine"/>
</dbReference>
<dbReference type="Pfam" id="PF16077">
    <property type="entry name" value="Spaetzle"/>
    <property type="match status" value="1"/>
</dbReference>
<name>A0A232EEN3_9HYME</name>
<protein>
    <recommendedName>
        <fullName evidence="5">Spaetzle domain-containing protein</fullName>
    </recommendedName>
</protein>
<dbReference type="PANTHER" id="PTHR23199">
    <property type="entry name" value="NEUROTROPHIN 1-RELATED"/>
    <property type="match status" value="1"/>
</dbReference>
<dbReference type="GO" id="GO:0045087">
    <property type="term" value="P:innate immune response"/>
    <property type="evidence" value="ECO:0007669"/>
    <property type="project" value="TreeGrafter"/>
</dbReference>
<evidence type="ECO:0000256" key="3">
    <source>
        <dbReference type="ARBA" id="ARBA00023180"/>
    </source>
</evidence>
<dbReference type="Gene3D" id="2.10.90.10">
    <property type="entry name" value="Cystine-knot cytokines"/>
    <property type="match status" value="1"/>
</dbReference>
<dbReference type="OrthoDB" id="6359065at2759"/>
<feature type="chain" id="PRO_5013371186" description="Spaetzle domain-containing protein" evidence="4">
    <location>
        <begin position="20"/>
        <end position="265"/>
    </location>
</feature>
<keyword evidence="1 4" id="KW-0732">Signal</keyword>
<dbReference type="Proteomes" id="UP000215335">
    <property type="component" value="Unassembled WGS sequence"/>
</dbReference>
<evidence type="ECO:0000256" key="2">
    <source>
        <dbReference type="ARBA" id="ARBA00023157"/>
    </source>
</evidence>
<sequence>MKRIVLLLFIVLVANEAEALPQLIIPVQNSSRSESGFYAQRKILSHRNFAASGDDSAGRTDAGKIIFPSDDGDFPTPQFPVRPHAGCENSTFCENTPNYPKEYLQAVLRTNKDLKFFSSDDLVLPDVLVHRVNALPDDDAPLCEATEKVVYPKVAQSKDKEWLFVVNQEGFSQGVRVETCGKENNACNLIEGFAEGYKTVCKQKYIYRQLVALSAIGQLKPEKFRFPASCCCHIKFTENPLGLRMGSSLGKKAPELPTSKANRRK</sequence>
<dbReference type="InterPro" id="IPR052444">
    <property type="entry name" value="Spz/Toll_ligand-like"/>
</dbReference>
<dbReference type="EMBL" id="NNAY01005273">
    <property type="protein sequence ID" value="OXU16803.1"/>
    <property type="molecule type" value="Genomic_DNA"/>
</dbReference>
<dbReference type="GO" id="GO:0005121">
    <property type="term" value="F:Toll binding"/>
    <property type="evidence" value="ECO:0007669"/>
    <property type="project" value="TreeGrafter"/>
</dbReference>
<evidence type="ECO:0000259" key="5">
    <source>
        <dbReference type="Pfam" id="PF16077"/>
    </source>
</evidence>
<dbReference type="AlphaFoldDB" id="A0A232EEN3"/>
<dbReference type="InterPro" id="IPR032104">
    <property type="entry name" value="Spaetzle"/>
</dbReference>
<dbReference type="SUPFAM" id="SSF57501">
    <property type="entry name" value="Cystine-knot cytokines"/>
    <property type="match status" value="1"/>
</dbReference>
<evidence type="ECO:0000313" key="6">
    <source>
        <dbReference type="EMBL" id="OXU16803.1"/>
    </source>
</evidence>
<comment type="caution">
    <text evidence="6">The sequence shown here is derived from an EMBL/GenBank/DDBJ whole genome shotgun (WGS) entry which is preliminary data.</text>
</comment>
<keyword evidence="3" id="KW-0325">Glycoprotein</keyword>
<proteinExistence type="predicted"/>
<keyword evidence="2" id="KW-1015">Disulfide bond</keyword>
<feature type="domain" description="Spaetzle" evidence="5">
    <location>
        <begin position="141"/>
        <end position="234"/>
    </location>
</feature>
<organism evidence="6 7">
    <name type="scientific">Trichomalopsis sarcophagae</name>
    <dbReference type="NCBI Taxonomy" id="543379"/>
    <lineage>
        <taxon>Eukaryota</taxon>
        <taxon>Metazoa</taxon>
        <taxon>Ecdysozoa</taxon>
        <taxon>Arthropoda</taxon>
        <taxon>Hexapoda</taxon>
        <taxon>Insecta</taxon>
        <taxon>Pterygota</taxon>
        <taxon>Neoptera</taxon>
        <taxon>Endopterygota</taxon>
        <taxon>Hymenoptera</taxon>
        <taxon>Apocrita</taxon>
        <taxon>Proctotrupomorpha</taxon>
        <taxon>Chalcidoidea</taxon>
        <taxon>Pteromalidae</taxon>
        <taxon>Pteromalinae</taxon>
        <taxon>Trichomalopsis</taxon>
    </lineage>
</organism>
<evidence type="ECO:0000256" key="1">
    <source>
        <dbReference type="ARBA" id="ARBA00022729"/>
    </source>
</evidence>